<dbReference type="GO" id="GO:0008270">
    <property type="term" value="F:zinc ion binding"/>
    <property type="evidence" value="ECO:0007669"/>
    <property type="project" value="InterPro"/>
</dbReference>
<evidence type="ECO:0000313" key="9">
    <source>
        <dbReference type="Proteomes" id="UP000039046"/>
    </source>
</evidence>
<sequence>MISESESDSIVSPYSCVQCRVSKKKCDRIEPACTGCARKNLQCSYPRRRKQRRPNETTIATYATPSNNGLDPESRMAVQVLHPVLQPTVTTAADQLLAERFMDPGLFNFVQLKLPKLDLKHLISEQVRALVGGVTGIQAISTSFFQTVHSWMPIVCKHDFARFLIKRITEKEAELFLLVLSMKLSGSVVSDARTEFYRTLKQYSARVEQSGVMSVMVLQATVLIALYEMGHAIYPDAYFSVSQCARYGAALGIDKTIASRGTDVGKWHNLEEARRVWWAVIVLDRFMNLSDPSRQLVTTDPDSTSFLPIDDAEWDSGNHDPETVFTLGSAISMQLGRFARFAQAAHLLSQVLQQAADNSSDTRQIKKTIFSLVTICRIESEMRQLELCTQMALCYSGILVLDDPTFTLYETDQVCNEGLSSEATLILQSALKMTLAFADNVFTKSCCLISPFLPFLIYRVALMCLKSNVNDQMASPRDRPNGEKMKLALQYLRHRWLAADIYLSLVNRFETLQIIQT</sequence>
<dbReference type="PANTHER" id="PTHR47338">
    <property type="entry name" value="ZN(II)2CYS6 TRANSCRIPTION FACTOR (EUROFUNG)-RELATED"/>
    <property type="match status" value="1"/>
</dbReference>
<evidence type="ECO:0000256" key="1">
    <source>
        <dbReference type="ARBA" id="ARBA00004123"/>
    </source>
</evidence>
<dbReference type="Gene3D" id="4.10.240.10">
    <property type="entry name" value="Zn(2)-C6 fungal-type DNA-binding domain"/>
    <property type="match status" value="1"/>
</dbReference>
<dbReference type="CDD" id="cd12148">
    <property type="entry name" value="fungal_TF_MHR"/>
    <property type="match status" value="1"/>
</dbReference>
<evidence type="ECO:0000256" key="6">
    <source>
        <dbReference type="SAM" id="MobiDB-lite"/>
    </source>
</evidence>
<dbReference type="Pfam" id="PF04082">
    <property type="entry name" value="Fungal_trans"/>
    <property type="match status" value="1"/>
</dbReference>
<dbReference type="InterPro" id="IPR050815">
    <property type="entry name" value="TF_fung"/>
</dbReference>
<proteinExistence type="predicted"/>
<keyword evidence="9" id="KW-1185">Reference proteome</keyword>
<dbReference type="EMBL" id="CDHN01000001">
    <property type="protein sequence ID" value="CEJ82419.1"/>
    <property type="molecule type" value="Genomic_DNA"/>
</dbReference>
<dbReference type="InterPro" id="IPR036864">
    <property type="entry name" value="Zn2-C6_fun-type_DNA-bd_sf"/>
</dbReference>
<dbReference type="Pfam" id="PF00172">
    <property type="entry name" value="Zn_clus"/>
    <property type="match status" value="1"/>
</dbReference>
<organism evidence="8 9">
    <name type="scientific">[Torrubiella] hemipterigena</name>
    <dbReference type="NCBI Taxonomy" id="1531966"/>
    <lineage>
        <taxon>Eukaryota</taxon>
        <taxon>Fungi</taxon>
        <taxon>Dikarya</taxon>
        <taxon>Ascomycota</taxon>
        <taxon>Pezizomycotina</taxon>
        <taxon>Sordariomycetes</taxon>
        <taxon>Hypocreomycetidae</taxon>
        <taxon>Hypocreales</taxon>
        <taxon>Clavicipitaceae</taxon>
        <taxon>Clavicipitaceae incertae sedis</taxon>
        <taxon>'Torrubiella' clade</taxon>
    </lineage>
</organism>
<accession>A0A0A1TAM8</accession>
<feature type="compositionally biased region" description="Polar residues" evidence="6">
    <location>
        <begin position="56"/>
        <end position="66"/>
    </location>
</feature>
<dbReference type="GO" id="GO:0006351">
    <property type="term" value="P:DNA-templated transcription"/>
    <property type="evidence" value="ECO:0007669"/>
    <property type="project" value="InterPro"/>
</dbReference>
<dbReference type="InterPro" id="IPR007219">
    <property type="entry name" value="XnlR_reg_dom"/>
</dbReference>
<evidence type="ECO:0000259" key="7">
    <source>
        <dbReference type="PROSITE" id="PS50048"/>
    </source>
</evidence>
<dbReference type="SMART" id="SM00066">
    <property type="entry name" value="GAL4"/>
    <property type="match status" value="1"/>
</dbReference>
<dbReference type="CDD" id="cd00067">
    <property type="entry name" value="GAL4"/>
    <property type="match status" value="1"/>
</dbReference>
<dbReference type="PANTHER" id="PTHR47338:SF20">
    <property type="entry name" value="ZN(II)2CYS6 TRANSCRIPTION FACTOR (EUROFUNG)"/>
    <property type="match status" value="1"/>
</dbReference>
<keyword evidence="4" id="KW-0804">Transcription</keyword>
<reference evidence="8 9" key="1">
    <citation type="journal article" date="2015" name="Genome Announc.">
        <title>Draft Genome Sequence and Gene Annotation of the Entomopathogenic Fungus Verticillium hemipterigenum.</title>
        <authorList>
            <person name="Horn F."/>
            <person name="Habel A."/>
            <person name="Scharf D.H."/>
            <person name="Dworschak J."/>
            <person name="Brakhage A.A."/>
            <person name="Guthke R."/>
            <person name="Hertweck C."/>
            <person name="Linde J."/>
        </authorList>
    </citation>
    <scope>NUCLEOTIDE SEQUENCE [LARGE SCALE GENOMIC DNA]</scope>
</reference>
<name>A0A0A1TAM8_9HYPO</name>
<dbReference type="PROSITE" id="PS00463">
    <property type="entry name" value="ZN2_CY6_FUNGAL_1"/>
    <property type="match status" value="1"/>
</dbReference>
<evidence type="ECO:0000256" key="4">
    <source>
        <dbReference type="ARBA" id="ARBA00023163"/>
    </source>
</evidence>
<dbReference type="InterPro" id="IPR001138">
    <property type="entry name" value="Zn2Cys6_DnaBD"/>
</dbReference>
<dbReference type="GO" id="GO:0003677">
    <property type="term" value="F:DNA binding"/>
    <property type="evidence" value="ECO:0007669"/>
    <property type="project" value="InterPro"/>
</dbReference>
<dbReference type="PROSITE" id="PS50048">
    <property type="entry name" value="ZN2_CY6_FUNGAL_2"/>
    <property type="match status" value="1"/>
</dbReference>
<dbReference type="Proteomes" id="UP000039046">
    <property type="component" value="Unassembled WGS sequence"/>
</dbReference>
<dbReference type="AlphaFoldDB" id="A0A0A1TAM8"/>
<gene>
    <name evidence="8" type="ORF">VHEMI02485</name>
</gene>
<dbReference type="OrthoDB" id="3862662at2759"/>
<evidence type="ECO:0000256" key="3">
    <source>
        <dbReference type="ARBA" id="ARBA00023015"/>
    </source>
</evidence>
<keyword evidence="3" id="KW-0805">Transcription regulation</keyword>
<dbReference type="GO" id="GO:0000981">
    <property type="term" value="F:DNA-binding transcription factor activity, RNA polymerase II-specific"/>
    <property type="evidence" value="ECO:0007669"/>
    <property type="project" value="InterPro"/>
</dbReference>
<dbReference type="GO" id="GO:0005634">
    <property type="term" value="C:nucleus"/>
    <property type="evidence" value="ECO:0007669"/>
    <property type="project" value="UniProtKB-SubCell"/>
</dbReference>
<dbReference type="STRING" id="1531966.A0A0A1TAM8"/>
<dbReference type="HOGENOM" id="CLU_023880_2_0_1"/>
<evidence type="ECO:0000313" key="8">
    <source>
        <dbReference type="EMBL" id="CEJ82419.1"/>
    </source>
</evidence>
<keyword evidence="2" id="KW-0479">Metal-binding</keyword>
<feature type="domain" description="Zn(2)-C6 fungal-type" evidence="7">
    <location>
        <begin position="15"/>
        <end position="45"/>
    </location>
</feature>
<evidence type="ECO:0000256" key="2">
    <source>
        <dbReference type="ARBA" id="ARBA00022723"/>
    </source>
</evidence>
<feature type="region of interest" description="Disordered" evidence="6">
    <location>
        <begin position="47"/>
        <end position="66"/>
    </location>
</feature>
<dbReference type="SUPFAM" id="SSF57701">
    <property type="entry name" value="Zn2/Cys6 DNA-binding domain"/>
    <property type="match status" value="1"/>
</dbReference>
<keyword evidence="5" id="KW-0539">Nucleus</keyword>
<evidence type="ECO:0000256" key="5">
    <source>
        <dbReference type="ARBA" id="ARBA00023242"/>
    </source>
</evidence>
<comment type="subcellular location">
    <subcellularLocation>
        <location evidence="1">Nucleus</location>
    </subcellularLocation>
</comment>
<protein>
    <recommendedName>
        <fullName evidence="7">Zn(2)-C6 fungal-type domain-containing protein</fullName>
    </recommendedName>
</protein>